<dbReference type="OrthoDB" id="7349153at2"/>
<dbReference type="InterPro" id="IPR007485">
    <property type="entry name" value="LPS_assembly_LptE"/>
</dbReference>
<keyword evidence="5 6" id="KW-0449">Lipoprotein</keyword>
<dbReference type="GO" id="GO:0043165">
    <property type="term" value="P:Gram-negative-bacterium-type cell outer membrane assembly"/>
    <property type="evidence" value="ECO:0007669"/>
    <property type="project" value="UniProtKB-UniRule"/>
</dbReference>
<evidence type="ECO:0000256" key="2">
    <source>
        <dbReference type="ARBA" id="ARBA00023136"/>
    </source>
</evidence>
<dbReference type="PANTHER" id="PTHR38098">
    <property type="entry name" value="LPS-ASSEMBLY LIPOPROTEIN LPTE"/>
    <property type="match status" value="1"/>
</dbReference>
<dbReference type="Gene3D" id="3.30.160.150">
    <property type="entry name" value="Lipoprotein like domain"/>
    <property type="match status" value="1"/>
</dbReference>
<proteinExistence type="inferred from homology"/>
<evidence type="ECO:0000313" key="10">
    <source>
        <dbReference type="Proteomes" id="UP000681131"/>
    </source>
</evidence>
<dbReference type="PROSITE" id="PS51257">
    <property type="entry name" value="PROKAR_LIPOPROTEIN"/>
    <property type="match status" value="1"/>
</dbReference>
<evidence type="ECO:0000256" key="6">
    <source>
        <dbReference type="HAMAP-Rule" id="MF_01186"/>
    </source>
</evidence>
<sequence length="185" mass="20981">MKLSINKYIFVMFFALIITACGFHARGVGNVGSFSNFRGMKICIKSNNFSNYARELQRNLVAYKAIIVEDDEDADYIINLQSVVKDNKLISVVGGASNNNYQLILRMSYNVVKPNVEDPIIPNKTLETRQFWQSNSGIVLSQASEANRQYVYLQTQLINNMLQQIAILLPKVDNQNTDDSEQDTE</sequence>
<dbReference type="Proteomes" id="UP000251120">
    <property type="component" value="Chromosome"/>
</dbReference>
<evidence type="ECO:0000256" key="5">
    <source>
        <dbReference type="ARBA" id="ARBA00023288"/>
    </source>
</evidence>
<dbReference type="Pfam" id="PF04390">
    <property type="entry name" value="LptE"/>
    <property type="match status" value="1"/>
</dbReference>
<dbReference type="KEGG" id="fad:CDH04_05345"/>
<comment type="subunit">
    <text evidence="6">Component of the lipopolysaccharide transport and assembly complex. Interacts with LptD.</text>
</comment>
<name>A0A2Z4XZ03_9GAMM</name>
<dbReference type="AlphaFoldDB" id="A0A2Z4XZ03"/>
<keyword evidence="4 6" id="KW-0998">Cell outer membrane</keyword>
<keyword evidence="2 6" id="KW-0472">Membrane</keyword>
<evidence type="ECO:0000256" key="1">
    <source>
        <dbReference type="ARBA" id="ARBA00022729"/>
    </source>
</evidence>
<keyword evidence="10" id="KW-1185">Reference proteome</keyword>
<comment type="similarity">
    <text evidence="6">Belongs to the LptE lipoprotein family.</text>
</comment>
<dbReference type="EMBL" id="CP043424">
    <property type="protein sequence ID" value="QIW12115.1"/>
    <property type="molecule type" value="Genomic_DNA"/>
</dbReference>
<keyword evidence="1 6" id="KW-0732">Signal</keyword>
<dbReference type="EMBL" id="CP021781">
    <property type="protein sequence ID" value="AXA33878.1"/>
    <property type="molecule type" value="Genomic_DNA"/>
</dbReference>
<gene>
    <name evidence="6" type="primary">lptE</name>
    <name evidence="7" type="ORF">CDH04_05345</name>
    <name evidence="8" type="ORF">FZC43_05350</name>
</gene>
<evidence type="ECO:0000313" key="9">
    <source>
        <dbReference type="Proteomes" id="UP000251120"/>
    </source>
</evidence>
<protein>
    <recommendedName>
        <fullName evidence="6">LPS-assembly lipoprotein LptE</fullName>
    </recommendedName>
</protein>
<dbReference type="PANTHER" id="PTHR38098:SF1">
    <property type="entry name" value="LPS-ASSEMBLY LIPOPROTEIN LPTE"/>
    <property type="match status" value="1"/>
</dbReference>
<dbReference type="Proteomes" id="UP000681131">
    <property type="component" value="Chromosome"/>
</dbReference>
<evidence type="ECO:0000313" key="8">
    <source>
        <dbReference type="EMBL" id="QIW12115.1"/>
    </source>
</evidence>
<reference evidence="8 10" key="2">
    <citation type="submission" date="2019-08" db="EMBL/GenBank/DDBJ databases">
        <title>Complete genome sequences of Francisella adeliensis (FSC1325 and FSC1326).</title>
        <authorList>
            <person name="Ohrman C."/>
            <person name="Uneklint I."/>
            <person name="Vallesi A."/>
            <person name="Karlsson L."/>
            <person name="Sjodin A."/>
        </authorList>
    </citation>
    <scope>NUCLEOTIDE SEQUENCE [LARGE SCALE GENOMIC DNA]</scope>
    <source>
        <strain evidence="8 10">FSC1325</strain>
    </source>
</reference>
<evidence type="ECO:0000256" key="4">
    <source>
        <dbReference type="ARBA" id="ARBA00023237"/>
    </source>
</evidence>
<evidence type="ECO:0000313" key="7">
    <source>
        <dbReference type="EMBL" id="AXA33878.1"/>
    </source>
</evidence>
<accession>A0A2Z4XZ03</accession>
<comment type="subcellular location">
    <subcellularLocation>
        <location evidence="6">Cell outer membrane</location>
        <topology evidence="6">Lipid-anchor</topology>
    </subcellularLocation>
</comment>
<dbReference type="GO" id="GO:1990351">
    <property type="term" value="C:transporter complex"/>
    <property type="evidence" value="ECO:0007669"/>
    <property type="project" value="TreeGrafter"/>
</dbReference>
<reference evidence="7 9" key="1">
    <citation type="submission" date="2017-06" db="EMBL/GenBank/DDBJ databases">
        <title>Complete genome of Francisella adeliensis.</title>
        <authorList>
            <person name="Vallesi A."/>
            <person name="Sjodin A."/>
        </authorList>
    </citation>
    <scope>NUCLEOTIDE SEQUENCE [LARGE SCALE GENOMIC DNA]</scope>
    <source>
        <strain evidence="7 9">FDC440</strain>
    </source>
</reference>
<dbReference type="GO" id="GO:0001530">
    <property type="term" value="F:lipopolysaccharide binding"/>
    <property type="evidence" value="ECO:0007669"/>
    <property type="project" value="TreeGrafter"/>
</dbReference>
<dbReference type="GO" id="GO:0009279">
    <property type="term" value="C:cell outer membrane"/>
    <property type="evidence" value="ECO:0007669"/>
    <property type="project" value="UniProtKB-SubCell"/>
</dbReference>
<dbReference type="HAMAP" id="MF_01186">
    <property type="entry name" value="LPS_assembly_LptE"/>
    <property type="match status" value="1"/>
</dbReference>
<comment type="function">
    <text evidence="6">Together with LptD, is involved in the assembly of lipopolysaccharide (LPS) at the surface of the outer membrane. Required for the proper assembly of LptD. Binds LPS and may serve as the LPS recognition site at the outer membrane.</text>
</comment>
<dbReference type="GO" id="GO:0015920">
    <property type="term" value="P:lipopolysaccharide transport"/>
    <property type="evidence" value="ECO:0007669"/>
    <property type="project" value="TreeGrafter"/>
</dbReference>
<organism evidence="7 9">
    <name type="scientific">Francisella adeliensis</name>
    <dbReference type="NCBI Taxonomy" id="2007306"/>
    <lineage>
        <taxon>Bacteria</taxon>
        <taxon>Pseudomonadati</taxon>
        <taxon>Pseudomonadota</taxon>
        <taxon>Gammaproteobacteria</taxon>
        <taxon>Thiotrichales</taxon>
        <taxon>Francisellaceae</taxon>
        <taxon>Francisella</taxon>
    </lineage>
</organism>
<dbReference type="RefSeq" id="WP_112870052.1">
    <property type="nucleotide sequence ID" value="NZ_CP021781.1"/>
</dbReference>
<keyword evidence="3 6" id="KW-0564">Palmitate</keyword>
<evidence type="ECO:0000256" key="3">
    <source>
        <dbReference type="ARBA" id="ARBA00023139"/>
    </source>
</evidence>